<accession>A0ABV6S3V7</accession>
<reference evidence="1 2" key="1">
    <citation type="submission" date="2024-09" db="EMBL/GenBank/DDBJ databases">
        <authorList>
            <person name="Sun Q."/>
            <person name="Mori K."/>
        </authorList>
    </citation>
    <scope>NUCLEOTIDE SEQUENCE [LARGE SCALE GENOMIC DNA]</scope>
    <source>
        <strain evidence="1 2">CICC 11035S</strain>
    </source>
</reference>
<sequence>MGKILYGECVWSGVTRAVRISGLTEVDCDLEPASDAATGADTAEVDGDCALWIGAIGPIEVTASRKDANQMAVRFKEPLSDRILLHFNAL</sequence>
<dbReference type="Proteomes" id="UP001589858">
    <property type="component" value="Unassembled WGS sequence"/>
</dbReference>
<organism evidence="1 2">
    <name type="scientific">Novosphingobium clariflavum</name>
    <dbReference type="NCBI Taxonomy" id="2029884"/>
    <lineage>
        <taxon>Bacteria</taxon>
        <taxon>Pseudomonadati</taxon>
        <taxon>Pseudomonadota</taxon>
        <taxon>Alphaproteobacteria</taxon>
        <taxon>Sphingomonadales</taxon>
        <taxon>Sphingomonadaceae</taxon>
        <taxon>Novosphingobium</taxon>
    </lineage>
</organism>
<name>A0ABV6S3V7_9SPHN</name>
<dbReference type="RefSeq" id="WP_267224282.1">
    <property type="nucleotide sequence ID" value="NZ_JAPCWC010000033.1"/>
</dbReference>
<evidence type="ECO:0000313" key="1">
    <source>
        <dbReference type="EMBL" id="MFC0683906.1"/>
    </source>
</evidence>
<proteinExistence type="predicted"/>
<gene>
    <name evidence="1" type="ORF">ACFFF8_04810</name>
</gene>
<comment type="caution">
    <text evidence="1">The sequence shown here is derived from an EMBL/GenBank/DDBJ whole genome shotgun (WGS) entry which is preliminary data.</text>
</comment>
<keyword evidence="2" id="KW-1185">Reference proteome</keyword>
<evidence type="ECO:0000313" key="2">
    <source>
        <dbReference type="Proteomes" id="UP001589858"/>
    </source>
</evidence>
<protein>
    <submittedName>
        <fullName evidence="1">Uncharacterized protein</fullName>
    </submittedName>
</protein>
<dbReference type="EMBL" id="JBHLTM010000017">
    <property type="protein sequence ID" value="MFC0683906.1"/>
    <property type="molecule type" value="Genomic_DNA"/>
</dbReference>